<keyword evidence="3" id="KW-1185">Reference proteome</keyword>
<proteinExistence type="predicted"/>
<dbReference type="AlphaFoldDB" id="A0A8J2RBX2"/>
<comment type="caution">
    <text evidence="2">The sequence shown here is derived from an EMBL/GenBank/DDBJ whole genome shotgun (WGS) entry which is preliminary data.</text>
</comment>
<feature type="region of interest" description="Disordered" evidence="1">
    <location>
        <begin position="1"/>
        <end position="41"/>
    </location>
</feature>
<dbReference type="Proteomes" id="UP000789390">
    <property type="component" value="Unassembled WGS sequence"/>
</dbReference>
<accession>A0A8J2RBX2</accession>
<name>A0A8J2RBX2_9CRUS</name>
<sequence length="94" mass="10795">MAEGGDRPLSSNADIQTGPVDEFPPLSEARTRKQLRTNEKRRLTNLSKRIEMTNQLEECIKAHNLYRQSRDLNVTPSDDWIVKLENITAVMNLD</sequence>
<evidence type="ECO:0000313" key="3">
    <source>
        <dbReference type="Proteomes" id="UP000789390"/>
    </source>
</evidence>
<organism evidence="2 3">
    <name type="scientific">Daphnia galeata</name>
    <dbReference type="NCBI Taxonomy" id="27404"/>
    <lineage>
        <taxon>Eukaryota</taxon>
        <taxon>Metazoa</taxon>
        <taxon>Ecdysozoa</taxon>
        <taxon>Arthropoda</taxon>
        <taxon>Crustacea</taxon>
        <taxon>Branchiopoda</taxon>
        <taxon>Diplostraca</taxon>
        <taxon>Cladocera</taxon>
        <taxon>Anomopoda</taxon>
        <taxon>Daphniidae</taxon>
        <taxon>Daphnia</taxon>
    </lineage>
</organism>
<evidence type="ECO:0000256" key="1">
    <source>
        <dbReference type="SAM" id="MobiDB-lite"/>
    </source>
</evidence>
<reference evidence="2" key="1">
    <citation type="submission" date="2021-11" db="EMBL/GenBank/DDBJ databases">
        <authorList>
            <person name="Schell T."/>
        </authorList>
    </citation>
    <scope>NUCLEOTIDE SEQUENCE</scope>
    <source>
        <strain evidence="2">M5</strain>
    </source>
</reference>
<dbReference type="EMBL" id="CAKKLH010000002">
    <property type="protein sequence ID" value="CAH0098494.1"/>
    <property type="molecule type" value="Genomic_DNA"/>
</dbReference>
<gene>
    <name evidence="2" type="ORF">DGAL_LOCUS576</name>
</gene>
<protein>
    <submittedName>
        <fullName evidence="2">Uncharacterized protein</fullName>
    </submittedName>
</protein>
<evidence type="ECO:0000313" key="2">
    <source>
        <dbReference type="EMBL" id="CAH0098494.1"/>
    </source>
</evidence>